<sequence>MNDACVSYNLGPTRGMSRTCELSDTDHVGFPDQLVVKEGAEYCPIRNPCTSSPCAAIEICKPDFTWDSFTCIHKMIACRQLTKCPIYQNCVVRAETFAVECLGRSR</sequence>
<keyword evidence="1" id="KW-1185">Reference proteome</keyword>
<dbReference type="KEGG" id="aten:116299853"/>
<protein>
    <submittedName>
        <fullName evidence="2">Uncharacterized protein LOC116299853</fullName>
    </submittedName>
</protein>
<gene>
    <name evidence="2" type="primary">LOC116299853</name>
</gene>
<evidence type="ECO:0000313" key="2">
    <source>
        <dbReference type="RefSeq" id="XP_031564432.1"/>
    </source>
</evidence>
<name>A0A6P8IDM5_ACTTE</name>
<dbReference type="InParanoid" id="A0A6P8IDM5"/>
<dbReference type="Proteomes" id="UP000515163">
    <property type="component" value="Unplaced"/>
</dbReference>
<dbReference type="OrthoDB" id="6155811at2759"/>
<reference evidence="2" key="1">
    <citation type="submission" date="2025-08" db="UniProtKB">
        <authorList>
            <consortium name="RefSeq"/>
        </authorList>
    </citation>
    <scope>IDENTIFICATION</scope>
    <source>
        <tissue evidence="2">Tentacle</tissue>
    </source>
</reference>
<organism evidence="1 2">
    <name type="scientific">Actinia tenebrosa</name>
    <name type="common">Australian red waratah sea anemone</name>
    <dbReference type="NCBI Taxonomy" id="6105"/>
    <lineage>
        <taxon>Eukaryota</taxon>
        <taxon>Metazoa</taxon>
        <taxon>Cnidaria</taxon>
        <taxon>Anthozoa</taxon>
        <taxon>Hexacorallia</taxon>
        <taxon>Actiniaria</taxon>
        <taxon>Actiniidae</taxon>
        <taxon>Actinia</taxon>
    </lineage>
</organism>
<dbReference type="GeneID" id="116299853"/>
<dbReference type="AlphaFoldDB" id="A0A6P8IDM5"/>
<evidence type="ECO:0000313" key="1">
    <source>
        <dbReference type="Proteomes" id="UP000515163"/>
    </source>
</evidence>
<accession>A0A6P8IDM5</accession>
<dbReference type="RefSeq" id="XP_031564432.1">
    <property type="nucleotide sequence ID" value="XM_031708572.1"/>
</dbReference>
<proteinExistence type="predicted"/>